<dbReference type="EMBL" id="PVHK01000156">
    <property type="protein sequence ID" value="PRH40434.1"/>
    <property type="molecule type" value="Genomic_DNA"/>
</dbReference>
<name>A0AA44XY70_BURVI</name>
<sequence>MGYALFPLVILMVFAGLIAQAGELAMSTLGAGPVGLAETNADVAADRAVSYADACVRTAIANPGLTGESIVAQLPLGVIAPHGAACKIDAAPDGGRVVYAWAPVVPGAIEKIRAVTDAGETWFVISTAPGVASGIVGGATHTVPAAVPFRSVLYQAEVRP</sequence>
<dbReference type="Proteomes" id="UP000237632">
    <property type="component" value="Unassembled WGS sequence"/>
</dbReference>
<evidence type="ECO:0000313" key="1">
    <source>
        <dbReference type="EMBL" id="PRH40434.1"/>
    </source>
</evidence>
<comment type="caution">
    <text evidence="1">The sequence shown here is derived from an EMBL/GenBank/DDBJ whole genome shotgun (WGS) entry which is preliminary data.</text>
</comment>
<evidence type="ECO:0000313" key="2">
    <source>
        <dbReference type="Proteomes" id="UP000237632"/>
    </source>
</evidence>
<accession>A0AA44XY70</accession>
<reference evidence="1 2" key="1">
    <citation type="submission" date="2018-03" db="EMBL/GenBank/DDBJ databases">
        <authorList>
            <person name="Nguyen K."/>
            <person name="Fouts D."/>
            <person name="Sutton G."/>
        </authorList>
    </citation>
    <scope>NUCLEOTIDE SEQUENCE [LARGE SCALE GENOMIC DNA]</scope>
    <source>
        <strain evidence="1 2">AU3578</strain>
    </source>
</reference>
<organism evidence="1 2">
    <name type="scientific">Burkholderia vietnamiensis</name>
    <dbReference type="NCBI Taxonomy" id="60552"/>
    <lineage>
        <taxon>Bacteria</taxon>
        <taxon>Pseudomonadati</taxon>
        <taxon>Pseudomonadota</taxon>
        <taxon>Betaproteobacteria</taxon>
        <taxon>Burkholderiales</taxon>
        <taxon>Burkholderiaceae</taxon>
        <taxon>Burkholderia</taxon>
        <taxon>Burkholderia cepacia complex</taxon>
    </lineage>
</organism>
<protein>
    <submittedName>
        <fullName evidence="1">Uncharacterized protein</fullName>
    </submittedName>
</protein>
<dbReference type="AlphaFoldDB" id="A0AA44XY70"/>
<proteinExistence type="predicted"/>
<gene>
    <name evidence="1" type="ORF">C6T65_21120</name>
</gene>